<dbReference type="InterPro" id="IPR051566">
    <property type="entry name" value="CNKSR"/>
</dbReference>
<organism evidence="3 4">
    <name type="scientific">Liparis tanakae</name>
    <name type="common">Tanaka's snailfish</name>
    <dbReference type="NCBI Taxonomy" id="230148"/>
    <lineage>
        <taxon>Eukaryota</taxon>
        <taxon>Metazoa</taxon>
        <taxon>Chordata</taxon>
        <taxon>Craniata</taxon>
        <taxon>Vertebrata</taxon>
        <taxon>Euteleostomi</taxon>
        <taxon>Actinopterygii</taxon>
        <taxon>Neopterygii</taxon>
        <taxon>Teleostei</taxon>
        <taxon>Neoteleostei</taxon>
        <taxon>Acanthomorphata</taxon>
        <taxon>Eupercaria</taxon>
        <taxon>Perciformes</taxon>
        <taxon>Cottioidei</taxon>
        <taxon>Cottales</taxon>
        <taxon>Liparidae</taxon>
        <taxon>Liparis</taxon>
    </lineage>
</organism>
<reference evidence="3 4" key="1">
    <citation type="submission" date="2019-03" db="EMBL/GenBank/DDBJ databases">
        <title>First draft genome of Liparis tanakae, snailfish: a comprehensive survey of snailfish specific genes.</title>
        <authorList>
            <person name="Kim W."/>
            <person name="Song I."/>
            <person name="Jeong J.-H."/>
            <person name="Kim D."/>
            <person name="Kim S."/>
            <person name="Ryu S."/>
            <person name="Song J.Y."/>
            <person name="Lee S.K."/>
        </authorList>
    </citation>
    <scope>NUCLEOTIDE SEQUENCE [LARGE SCALE GENOMIC DNA]</scope>
    <source>
        <tissue evidence="3">Muscle</tissue>
    </source>
</reference>
<dbReference type="InterPro" id="IPR013761">
    <property type="entry name" value="SAM/pointed_sf"/>
</dbReference>
<protein>
    <submittedName>
        <fullName evidence="3">Connector enhancer of kinase suppressor of ras 3</fullName>
    </submittedName>
</protein>
<dbReference type="Pfam" id="PF10534">
    <property type="entry name" value="CRIC_ras_sig"/>
    <property type="match status" value="1"/>
</dbReference>
<evidence type="ECO:0000259" key="2">
    <source>
        <dbReference type="PROSITE" id="PS51290"/>
    </source>
</evidence>
<sequence>MKKGRKEGMKEGRLGGLDGGLQQYVASFQRQQVDGRRLLAASHQELLALGLKRVGHQELLLEAVELLGALNCGVQKDHLTTLIGRMRAAHHDLAASVSQRRKNPAYHHKVSHQPSNDFLTAVVELIGAAKSLLGWLDG</sequence>
<dbReference type="SUPFAM" id="SSF47769">
    <property type="entry name" value="SAM/Pointed domain"/>
    <property type="match status" value="1"/>
</dbReference>
<evidence type="ECO:0000259" key="1">
    <source>
        <dbReference type="PROSITE" id="PS50105"/>
    </source>
</evidence>
<feature type="domain" description="CRIC" evidence="2">
    <location>
        <begin position="78"/>
        <end position="138"/>
    </location>
</feature>
<dbReference type="PANTHER" id="PTHR12844">
    <property type="entry name" value="CONNECTOR ENCHANCER OF KINASE SUPPRESSOR OF RAS"/>
    <property type="match status" value="1"/>
</dbReference>
<dbReference type="Proteomes" id="UP000314294">
    <property type="component" value="Unassembled WGS sequence"/>
</dbReference>
<accession>A0A4Z2ED49</accession>
<evidence type="ECO:0000313" key="3">
    <source>
        <dbReference type="EMBL" id="TNN26434.1"/>
    </source>
</evidence>
<keyword evidence="3" id="KW-0418">Kinase</keyword>
<keyword evidence="4" id="KW-1185">Reference proteome</keyword>
<comment type="caution">
    <text evidence="3">The sequence shown here is derived from an EMBL/GenBank/DDBJ whole genome shotgun (WGS) entry which is preliminary data.</text>
</comment>
<evidence type="ECO:0000313" key="4">
    <source>
        <dbReference type="Proteomes" id="UP000314294"/>
    </source>
</evidence>
<dbReference type="InterPro" id="IPR001660">
    <property type="entry name" value="SAM"/>
</dbReference>
<dbReference type="EMBL" id="SRLO01010266">
    <property type="protein sequence ID" value="TNN26434.1"/>
    <property type="molecule type" value="Genomic_DNA"/>
</dbReference>
<feature type="domain" description="SAM" evidence="1">
    <location>
        <begin position="14"/>
        <end position="70"/>
    </location>
</feature>
<gene>
    <name evidence="3" type="primary">Cnksr3_0</name>
    <name evidence="3" type="ORF">EYF80_063429</name>
</gene>
<dbReference type="PROSITE" id="PS51290">
    <property type="entry name" value="CRIC"/>
    <property type="match status" value="1"/>
</dbReference>
<dbReference type="PANTHER" id="PTHR12844:SF17">
    <property type="entry name" value="CONNECTOR ENHANCER OF KINASE SUPPRESSOR OF RAS 3"/>
    <property type="match status" value="1"/>
</dbReference>
<proteinExistence type="predicted"/>
<dbReference type="AlphaFoldDB" id="A0A4Z2ED49"/>
<keyword evidence="3" id="KW-0808">Transferase</keyword>
<name>A0A4Z2ED49_9TELE</name>
<dbReference type="Gene3D" id="1.10.150.50">
    <property type="entry name" value="Transcription Factor, Ets-1"/>
    <property type="match status" value="1"/>
</dbReference>
<dbReference type="OrthoDB" id="74412at2759"/>
<dbReference type="GO" id="GO:0016301">
    <property type="term" value="F:kinase activity"/>
    <property type="evidence" value="ECO:0007669"/>
    <property type="project" value="UniProtKB-KW"/>
</dbReference>
<dbReference type="Pfam" id="PF00536">
    <property type="entry name" value="SAM_1"/>
    <property type="match status" value="1"/>
</dbReference>
<dbReference type="PROSITE" id="PS50105">
    <property type="entry name" value="SAM_DOMAIN"/>
    <property type="match status" value="1"/>
</dbReference>
<dbReference type="InterPro" id="IPR017874">
    <property type="entry name" value="CRIC_domain"/>
</dbReference>